<dbReference type="EMBL" id="CACVBM020001303">
    <property type="protein sequence ID" value="CAA7044513.1"/>
    <property type="molecule type" value="Genomic_DNA"/>
</dbReference>
<reference evidence="1" key="1">
    <citation type="submission" date="2020-01" db="EMBL/GenBank/DDBJ databases">
        <authorList>
            <person name="Mishra B."/>
        </authorList>
    </citation>
    <scope>NUCLEOTIDE SEQUENCE [LARGE SCALE GENOMIC DNA]</scope>
</reference>
<evidence type="ECO:0000313" key="2">
    <source>
        <dbReference type="Proteomes" id="UP000467841"/>
    </source>
</evidence>
<dbReference type="AlphaFoldDB" id="A0A6D2JX83"/>
<dbReference type="Proteomes" id="UP000467841">
    <property type="component" value="Unassembled WGS sequence"/>
</dbReference>
<gene>
    <name evidence="1" type="ORF">MERR_LOCUS31748</name>
</gene>
<evidence type="ECO:0000313" key="1">
    <source>
        <dbReference type="EMBL" id="CAA7044513.1"/>
    </source>
</evidence>
<keyword evidence="2" id="KW-1185">Reference proteome</keyword>
<organism evidence="1 2">
    <name type="scientific">Microthlaspi erraticum</name>
    <dbReference type="NCBI Taxonomy" id="1685480"/>
    <lineage>
        <taxon>Eukaryota</taxon>
        <taxon>Viridiplantae</taxon>
        <taxon>Streptophyta</taxon>
        <taxon>Embryophyta</taxon>
        <taxon>Tracheophyta</taxon>
        <taxon>Spermatophyta</taxon>
        <taxon>Magnoliopsida</taxon>
        <taxon>eudicotyledons</taxon>
        <taxon>Gunneridae</taxon>
        <taxon>Pentapetalae</taxon>
        <taxon>rosids</taxon>
        <taxon>malvids</taxon>
        <taxon>Brassicales</taxon>
        <taxon>Brassicaceae</taxon>
        <taxon>Coluteocarpeae</taxon>
        <taxon>Microthlaspi</taxon>
    </lineage>
</organism>
<comment type="caution">
    <text evidence="1">The sequence shown here is derived from an EMBL/GenBank/DDBJ whole genome shotgun (WGS) entry which is preliminary data.</text>
</comment>
<accession>A0A6D2JX83</accession>
<sequence>MNSISRARVIGALSGPFQRFPSLPCGESSMDIQARDSGHVAL</sequence>
<protein>
    <submittedName>
        <fullName evidence="1">Uncharacterized protein</fullName>
    </submittedName>
</protein>
<proteinExistence type="predicted"/>
<name>A0A6D2JX83_9BRAS</name>
<feature type="non-terminal residue" evidence="1">
    <location>
        <position position="42"/>
    </location>
</feature>